<keyword evidence="2 6" id="KW-0812">Transmembrane</keyword>
<feature type="region of interest" description="Disordered" evidence="5">
    <location>
        <begin position="131"/>
        <end position="163"/>
    </location>
</feature>
<sequence length="571" mass="62567">MLPPCSWRPEYNTSSAACRQHSGNAPAWPCIEGGHVLRLSAPIIVTLLLSWERFLCLLSLITVTEDGPDRQLAAWITNSIFPSAQRSFDDNKRHPNTIMMAMKALFCIQITFFRLAYAHWLGQKPDGPHNNYGLPEATATSSPDDTKGWSPNPTEPPLPNHGPDISFIELMRRSEHWIKAKRQTTQYLNSKTCGYFLSDEFDPWVCPNSETCTTNTNNVVACLSSGETGPFFSVCFDYSAYKQGLCNDRSAENPETGCCASSTNPACVMYLWPGPQPKSMFFCHPSSTIITMLDVPRNVLDASTSSTSTEPPSTTTSPPPDPTPPPPEPSATNTDAITGGVIGGVAFLSLIAAAIFFLHQRRKKKSPPSPPPPTNQNYTPVPPNNNPTPNQQPYSPPRRPDFLSLPGSSTLPSSTPYLSNISPPTDGDPYFSHQYDPSKQQPPETQQQQQGYFFYGPGSSDAGVGLYPHGTPNAQNSHFESQYTTRPAQGQEPYQLYTPPQQEQPQLSELDSDDAAKGQSGNPAEMMGSCVEQQNRNRAEMPEECDAERQSANPAETPIIPEPRVGSQAHA</sequence>
<accession>A0ABR0FQF7</accession>
<dbReference type="PANTHER" id="PTHR15549">
    <property type="entry name" value="PAIRED IMMUNOGLOBULIN-LIKE TYPE 2 RECEPTOR"/>
    <property type="match status" value="1"/>
</dbReference>
<dbReference type="InterPro" id="IPR051694">
    <property type="entry name" value="Immunoregulatory_rcpt-like"/>
</dbReference>
<dbReference type="RefSeq" id="XP_062735164.1">
    <property type="nucleotide sequence ID" value="XM_062876564.1"/>
</dbReference>
<dbReference type="Gene3D" id="1.20.5.510">
    <property type="entry name" value="Single helix bin"/>
    <property type="match status" value="1"/>
</dbReference>
<name>A0ABR0FQF7_9PEZI</name>
<comment type="caution">
    <text evidence="7">The sequence shown here is derived from an EMBL/GenBank/DDBJ whole genome shotgun (WGS) entry which is preliminary data.</text>
</comment>
<feature type="compositionally biased region" description="Pro residues" evidence="5">
    <location>
        <begin position="317"/>
        <end position="329"/>
    </location>
</feature>
<evidence type="ECO:0000256" key="5">
    <source>
        <dbReference type="SAM" id="MobiDB-lite"/>
    </source>
</evidence>
<evidence type="ECO:0000313" key="7">
    <source>
        <dbReference type="EMBL" id="KAK4646188.1"/>
    </source>
</evidence>
<evidence type="ECO:0000313" key="8">
    <source>
        <dbReference type="Proteomes" id="UP001322138"/>
    </source>
</evidence>
<keyword evidence="4 6" id="KW-0472">Membrane</keyword>
<feature type="compositionally biased region" description="Low complexity" evidence="5">
    <location>
        <begin position="302"/>
        <end position="316"/>
    </location>
</feature>
<protein>
    <submittedName>
        <fullName evidence="7">Uncharacterized protein</fullName>
    </submittedName>
</protein>
<proteinExistence type="predicted"/>
<dbReference type="Proteomes" id="UP001322138">
    <property type="component" value="Unassembled WGS sequence"/>
</dbReference>
<feature type="compositionally biased region" description="Low complexity" evidence="5">
    <location>
        <begin position="441"/>
        <end position="450"/>
    </location>
</feature>
<feature type="transmembrane region" description="Helical" evidence="6">
    <location>
        <begin position="336"/>
        <end position="358"/>
    </location>
</feature>
<reference evidence="7 8" key="1">
    <citation type="journal article" date="2023" name="bioRxiv">
        <title>High-quality genome assemblies of four members of thePodospora anserinaspecies complex.</title>
        <authorList>
            <person name="Ament-Velasquez S.L."/>
            <person name="Vogan A.A."/>
            <person name="Wallerman O."/>
            <person name="Hartmann F."/>
            <person name="Gautier V."/>
            <person name="Silar P."/>
            <person name="Giraud T."/>
            <person name="Johannesson H."/>
        </authorList>
    </citation>
    <scope>NUCLEOTIDE SEQUENCE [LARGE SCALE GENOMIC DNA]</scope>
    <source>
        <strain evidence="7 8">CBS 112042</strain>
    </source>
</reference>
<keyword evidence="8" id="KW-1185">Reference proteome</keyword>
<comment type="subcellular location">
    <subcellularLocation>
        <location evidence="1">Membrane</location>
        <topology evidence="1">Single-pass membrane protein</topology>
    </subcellularLocation>
</comment>
<dbReference type="EMBL" id="JAFFGZ010000004">
    <property type="protein sequence ID" value="KAK4646188.1"/>
    <property type="molecule type" value="Genomic_DNA"/>
</dbReference>
<organism evidence="7 8">
    <name type="scientific">Podospora bellae-mahoneyi</name>
    <dbReference type="NCBI Taxonomy" id="2093777"/>
    <lineage>
        <taxon>Eukaryota</taxon>
        <taxon>Fungi</taxon>
        <taxon>Dikarya</taxon>
        <taxon>Ascomycota</taxon>
        <taxon>Pezizomycotina</taxon>
        <taxon>Sordariomycetes</taxon>
        <taxon>Sordariomycetidae</taxon>
        <taxon>Sordariales</taxon>
        <taxon>Podosporaceae</taxon>
        <taxon>Podospora</taxon>
    </lineage>
</organism>
<evidence type="ECO:0000256" key="4">
    <source>
        <dbReference type="ARBA" id="ARBA00023136"/>
    </source>
</evidence>
<evidence type="ECO:0000256" key="1">
    <source>
        <dbReference type="ARBA" id="ARBA00004167"/>
    </source>
</evidence>
<dbReference type="CDD" id="cd12087">
    <property type="entry name" value="TM_EGFR-like"/>
    <property type="match status" value="1"/>
</dbReference>
<feature type="region of interest" description="Disordered" evidence="5">
    <location>
        <begin position="302"/>
        <end position="337"/>
    </location>
</feature>
<dbReference type="GeneID" id="87896046"/>
<gene>
    <name evidence="7" type="ORF">QC761_208255</name>
</gene>
<feature type="region of interest" description="Disordered" evidence="5">
    <location>
        <begin position="362"/>
        <end position="571"/>
    </location>
</feature>
<keyword evidence="3 6" id="KW-1133">Transmembrane helix</keyword>
<evidence type="ECO:0000256" key="3">
    <source>
        <dbReference type="ARBA" id="ARBA00022989"/>
    </source>
</evidence>
<feature type="compositionally biased region" description="Low complexity" evidence="5">
    <location>
        <begin position="403"/>
        <end position="419"/>
    </location>
</feature>
<feature type="compositionally biased region" description="Pro residues" evidence="5">
    <location>
        <begin position="367"/>
        <end position="386"/>
    </location>
</feature>
<feature type="compositionally biased region" description="Polar residues" evidence="5">
    <location>
        <begin position="472"/>
        <end position="488"/>
    </location>
</feature>
<evidence type="ECO:0000256" key="2">
    <source>
        <dbReference type="ARBA" id="ARBA00022692"/>
    </source>
</evidence>
<evidence type="ECO:0000256" key="6">
    <source>
        <dbReference type="SAM" id="Phobius"/>
    </source>
</evidence>